<sequence>MTTPLKAAILRHWELDRSLFPALAEIHSLGIRGARGTVLDALLEAVATLRDFPSLYVTLVEFSILEERNADARLLWRTIERRIATDPSWMSKTESSLLAWLIAPDQAPPLDELGKELLAGPAPLRRAFLPLILQELRASGHSATSHYLVVRWLAEYPSEPDAWWSGIAHALETHDHALLARLLTAQSLPREPETTWQWTTALQLALRAPEPHCWTIINQVIDHVRKGGFSARELRSFLEEALSEYDVLRHPRALLISLLLSGMLGEAPNRTRELLSLSTLESPVERGLAAALAVQWLEPTELSPALIAMLEELLEGIQAGQEFARIVQKLETGVRPLTLCEYALRVGNPVLTQRALAVLVDLQPALSEFLSLASRLDIAGSTEAAIEVLRVAARQCRQRHDRVGLVRALRALVQLDPRERAALEFVVSADTRSGRFAQAIDTLLATANRAAQTGDRSLQRELLERAATVAELADDRPRLALIAELLAESDAGSVDRHLAAATALLRAGQGERARAQLWAAIRIALEQRRLDEALVAAEQLAALDPNDEAAAAQLNDLRALRRRIGEQRSVMTSSETN</sequence>
<proteinExistence type="predicted"/>
<gene>
    <name evidence="1" type="ORF">ENP47_04885</name>
</gene>
<name>A0A7C2B184_THERO</name>
<dbReference type="AlphaFoldDB" id="A0A7C2B184"/>
<protein>
    <submittedName>
        <fullName evidence="1">Uncharacterized protein</fullName>
    </submittedName>
</protein>
<accession>A0A7C2B184</accession>
<reference evidence="1" key="1">
    <citation type="journal article" date="2020" name="mSystems">
        <title>Genome- and Community-Level Interaction Insights into Carbon Utilization and Element Cycling Functions of Hydrothermarchaeota in Hydrothermal Sediment.</title>
        <authorList>
            <person name="Zhou Z."/>
            <person name="Liu Y."/>
            <person name="Xu W."/>
            <person name="Pan J."/>
            <person name="Luo Z.H."/>
            <person name="Li M."/>
        </authorList>
    </citation>
    <scope>NUCLEOTIDE SEQUENCE [LARGE SCALE GENOMIC DNA]</scope>
    <source>
        <strain evidence="1">SpSt-222</strain>
    </source>
</reference>
<dbReference type="EMBL" id="DSJL01000009">
    <property type="protein sequence ID" value="HEF64917.1"/>
    <property type="molecule type" value="Genomic_DNA"/>
</dbReference>
<organism evidence="1">
    <name type="scientific">Thermomicrobium roseum</name>
    <dbReference type="NCBI Taxonomy" id="500"/>
    <lineage>
        <taxon>Bacteria</taxon>
        <taxon>Pseudomonadati</taxon>
        <taxon>Thermomicrobiota</taxon>
        <taxon>Thermomicrobia</taxon>
        <taxon>Thermomicrobiales</taxon>
        <taxon>Thermomicrobiaceae</taxon>
        <taxon>Thermomicrobium</taxon>
    </lineage>
</organism>
<comment type="caution">
    <text evidence="1">The sequence shown here is derived from an EMBL/GenBank/DDBJ whole genome shotgun (WGS) entry which is preliminary data.</text>
</comment>
<evidence type="ECO:0000313" key="1">
    <source>
        <dbReference type="EMBL" id="HEF64917.1"/>
    </source>
</evidence>